<dbReference type="InterPro" id="IPR001128">
    <property type="entry name" value="Cyt_P450"/>
</dbReference>
<evidence type="ECO:0000256" key="10">
    <source>
        <dbReference type="ARBA" id="ARBA00023004"/>
    </source>
</evidence>
<dbReference type="PROSITE" id="PS00086">
    <property type="entry name" value="CYTOCHROME_P450"/>
    <property type="match status" value="1"/>
</dbReference>
<dbReference type="PANTHER" id="PTHR24305:SF166">
    <property type="entry name" value="CYTOCHROME P450 12A4, MITOCHONDRIAL-RELATED"/>
    <property type="match status" value="1"/>
</dbReference>
<evidence type="ECO:0000313" key="14">
    <source>
        <dbReference type="EMBL" id="KAJ4498302.1"/>
    </source>
</evidence>
<organism evidence="14 15">
    <name type="scientific">Lentinula lateritia</name>
    <dbReference type="NCBI Taxonomy" id="40482"/>
    <lineage>
        <taxon>Eukaryota</taxon>
        <taxon>Fungi</taxon>
        <taxon>Dikarya</taxon>
        <taxon>Basidiomycota</taxon>
        <taxon>Agaricomycotina</taxon>
        <taxon>Agaricomycetes</taxon>
        <taxon>Agaricomycetidae</taxon>
        <taxon>Agaricales</taxon>
        <taxon>Marasmiineae</taxon>
        <taxon>Omphalotaceae</taxon>
        <taxon>Lentinula</taxon>
    </lineage>
</organism>
<evidence type="ECO:0000256" key="1">
    <source>
        <dbReference type="ARBA" id="ARBA00001971"/>
    </source>
</evidence>
<evidence type="ECO:0000256" key="12">
    <source>
        <dbReference type="ARBA" id="ARBA00023136"/>
    </source>
</evidence>
<sequence>MKMALFQAILAFVVIFASFALYYLFIIKYFNPLRHIAGPPVRTLFANHLSAVLDPKRTPAVHKHLVEKYGRSVRIRGVGPWDDRLLTLDTVSLNYVLKNSTLYEKPWQSRRLITSLIGCGMLSAEGQMHKRQRRIATPAFSNQNMRALIPLVFQKGDQLKNRWMDIMNAGTTEAATVDVCQWMSRATFDIIGLAGFDYNFNSIQDESNELFLAYKEMFDKVIGKSTFWGTLASVYLPTLFKIIPNQRSRTIERCQAVIRREAGNMITEKKRKIAEGNETGKAYQGKDILTQLLTSNAAIDIPIEQRIDDEEMLHNINTFMFAGSDTTSLTVSWILYLLTENPEMQEHLRAELFTVLPPTAPTNLSELTEEETQSLYAEVSELPYLHNVMREALRLIPPLHSTLRVATKDDEIPVSYPVHRSDGSVDESAQSIHIAKGTFVHVSVEAFNLDQDVWGEDAWSFNPDRWDNLPEKAREQPGLFSNILSFSAGPRSCIGIRFALIEVKTFLFVLLTNFVFQSGLDPIEKINVVLTRPFVKKQFSKGSQMPLIVKRFVRMGQVPEI</sequence>
<comment type="caution">
    <text evidence="14">The sequence shown here is derived from an EMBL/GenBank/DDBJ whole genome shotgun (WGS) entry which is preliminary data.</text>
</comment>
<keyword evidence="6" id="KW-0812">Transmembrane</keyword>
<protein>
    <submittedName>
        <fullName evidence="14">Cytochrome-450 hydroxylase</fullName>
    </submittedName>
</protein>
<dbReference type="SUPFAM" id="SSF48264">
    <property type="entry name" value="Cytochrome P450"/>
    <property type="match status" value="1"/>
</dbReference>
<evidence type="ECO:0000256" key="11">
    <source>
        <dbReference type="ARBA" id="ARBA00023033"/>
    </source>
</evidence>
<keyword evidence="5 13" id="KW-0349">Heme</keyword>
<comment type="pathway">
    <text evidence="3">Secondary metabolite biosynthesis; terpenoid biosynthesis.</text>
</comment>
<dbReference type="PRINTS" id="PR00385">
    <property type="entry name" value="P450"/>
</dbReference>
<dbReference type="Gene3D" id="1.10.630.10">
    <property type="entry name" value="Cytochrome P450"/>
    <property type="match status" value="1"/>
</dbReference>
<accession>A0ABQ8VPI2</accession>
<comment type="similarity">
    <text evidence="4 13">Belongs to the cytochrome P450 family.</text>
</comment>
<keyword evidence="10 13" id="KW-0408">Iron</keyword>
<evidence type="ECO:0000313" key="15">
    <source>
        <dbReference type="Proteomes" id="UP001150217"/>
    </source>
</evidence>
<keyword evidence="8" id="KW-1133">Transmembrane helix</keyword>
<dbReference type="InterPro" id="IPR017972">
    <property type="entry name" value="Cyt_P450_CS"/>
</dbReference>
<dbReference type="InterPro" id="IPR036396">
    <property type="entry name" value="Cyt_P450_sf"/>
</dbReference>
<reference evidence="14" key="1">
    <citation type="submission" date="2022-08" db="EMBL/GenBank/DDBJ databases">
        <title>A Global Phylogenomic Analysis of the Shiitake Genus Lentinula.</title>
        <authorList>
            <consortium name="DOE Joint Genome Institute"/>
            <person name="Sierra-Patev S."/>
            <person name="Min B."/>
            <person name="Naranjo-Ortiz M."/>
            <person name="Looney B."/>
            <person name="Konkel Z."/>
            <person name="Slot J.C."/>
            <person name="Sakamoto Y."/>
            <person name="Steenwyk J.L."/>
            <person name="Rokas A."/>
            <person name="Carro J."/>
            <person name="Camarero S."/>
            <person name="Ferreira P."/>
            <person name="Molpeceres G."/>
            <person name="Ruiz-Duenas F.J."/>
            <person name="Serrano A."/>
            <person name="Henrissat B."/>
            <person name="Drula E."/>
            <person name="Hughes K.W."/>
            <person name="Mata J.L."/>
            <person name="Ishikawa N.K."/>
            <person name="Vargas-Isla R."/>
            <person name="Ushijima S."/>
            <person name="Smith C.A."/>
            <person name="Ahrendt S."/>
            <person name="Andreopoulos W."/>
            <person name="He G."/>
            <person name="Labutti K."/>
            <person name="Lipzen A."/>
            <person name="Ng V."/>
            <person name="Riley R."/>
            <person name="Sandor L."/>
            <person name="Barry K."/>
            <person name="Martinez A.T."/>
            <person name="Xiao Y."/>
            <person name="Gibbons J.G."/>
            <person name="Terashima K."/>
            <person name="Grigoriev I.V."/>
            <person name="Hibbett D.S."/>
        </authorList>
    </citation>
    <scope>NUCLEOTIDE SEQUENCE</scope>
    <source>
        <strain evidence="14">RHP3577 ss4</strain>
    </source>
</reference>
<dbReference type="InterPro" id="IPR002401">
    <property type="entry name" value="Cyt_P450_E_grp-I"/>
</dbReference>
<keyword evidence="9 13" id="KW-0560">Oxidoreductase</keyword>
<dbReference type="EMBL" id="JANVFT010000016">
    <property type="protein sequence ID" value="KAJ4498302.1"/>
    <property type="molecule type" value="Genomic_DNA"/>
</dbReference>
<dbReference type="Proteomes" id="UP001150217">
    <property type="component" value="Unassembled WGS sequence"/>
</dbReference>
<evidence type="ECO:0000256" key="5">
    <source>
        <dbReference type="ARBA" id="ARBA00022617"/>
    </source>
</evidence>
<dbReference type="PRINTS" id="PR00463">
    <property type="entry name" value="EP450I"/>
</dbReference>
<dbReference type="PANTHER" id="PTHR24305">
    <property type="entry name" value="CYTOCHROME P450"/>
    <property type="match status" value="1"/>
</dbReference>
<keyword evidence="7 13" id="KW-0479">Metal-binding</keyword>
<evidence type="ECO:0000256" key="4">
    <source>
        <dbReference type="ARBA" id="ARBA00010617"/>
    </source>
</evidence>
<keyword evidence="15" id="KW-1185">Reference proteome</keyword>
<comment type="cofactor">
    <cofactor evidence="1">
        <name>heme</name>
        <dbReference type="ChEBI" id="CHEBI:30413"/>
    </cofactor>
</comment>
<dbReference type="InterPro" id="IPR050121">
    <property type="entry name" value="Cytochrome_P450_monoxygenase"/>
</dbReference>
<name>A0ABQ8VPI2_9AGAR</name>
<evidence type="ECO:0000256" key="3">
    <source>
        <dbReference type="ARBA" id="ARBA00004721"/>
    </source>
</evidence>
<evidence type="ECO:0000256" key="8">
    <source>
        <dbReference type="ARBA" id="ARBA00022989"/>
    </source>
</evidence>
<evidence type="ECO:0000256" key="7">
    <source>
        <dbReference type="ARBA" id="ARBA00022723"/>
    </source>
</evidence>
<gene>
    <name evidence="14" type="ORF">C8R41DRAFT_894076</name>
</gene>
<dbReference type="CDD" id="cd11069">
    <property type="entry name" value="CYP_FUM15-like"/>
    <property type="match status" value="1"/>
</dbReference>
<evidence type="ECO:0000256" key="6">
    <source>
        <dbReference type="ARBA" id="ARBA00022692"/>
    </source>
</evidence>
<proteinExistence type="inferred from homology"/>
<keyword evidence="12" id="KW-0472">Membrane</keyword>
<keyword evidence="11 13" id="KW-0503">Monooxygenase</keyword>
<dbReference type="Pfam" id="PF00067">
    <property type="entry name" value="p450"/>
    <property type="match status" value="1"/>
</dbReference>
<evidence type="ECO:0000256" key="13">
    <source>
        <dbReference type="RuleBase" id="RU000461"/>
    </source>
</evidence>
<comment type="subcellular location">
    <subcellularLocation>
        <location evidence="2">Membrane</location>
    </subcellularLocation>
</comment>
<evidence type="ECO:0000256" key="9">
    <source>
        <dbReference type="ARBA" id="ARBA00023002"/>
    </source>
</evidence>
<evidence type="ECO:0000256" key="2">
    <source>
        <dbReference type="ARBA" id="ARBA00004370"/>
    </source>
</evidence>